<proteinExistence type="predicted"/>
<dbReference type="Proteomes" id="UP000266673">
    <property type="component" value="Unassembled WGS sequence"/>
</dbReference>
<evidence type="ECO:0000256" key="1">
    <source>
        <dbReference type="SAM" id="Phobius"/>
    </source>
</evidence>
<reference evidence="2 3" key="1">
    <citation type="submission" date="2018-06" db="EMBL/GenBank/DDBJ databases">
        <title>Comparative genomics reveals the genomic features of Rhizophagus irregularis, R. cerebriforme, R. diaphanum and Gigaspora rosea, and their symbiotic lifestyle signature.</title>
        <authorList>
            <person name="Morin E."/>
            <person name="San Clemente H."/>
            <person name="Chen E.C.H."/>
            <person name="De La Providencia I."/>
            <person name="Hainaut M."/>
            <person name="Kuo A."/>
            <person name="Kohler A."/>
            <person name="Murat C."/>
            <person name="Tang N."/>
            <person name="Roy S."/>
            <person name="Loubradou J."/>
            <person name="Henrissat B."/>
            <person name="Grigoriev I.V."/>
            <person name="Corradi N."/>
            <person name="Roux C."/>
            <person name="Martin F.M."/>
        </authorList>
    </citation>
    <scope>NUCLEOTIDE SEQUENCE [LARGE SCALE GENOMIC DNA]</scope>
    <source>
        <strain evidence="2 3">DAOM 194757</strain>
    </source>
</reference>
<keyword evidence="3" id="KW-1185">Reference proteome</keyword>
<protein>
    <submittedName>
        <fullName evidence="2">Uncharacterized protein</fullName>
    </submittedName>
</protein>
<organism evidence="2 3">
    <name type="scientific">Gigaspora rosea</name>
    <dbReference type="NCBI Taxonomy" id="44941"/>
    <lineage>
        <taxon>Eukaryota</taxon>
        <taxon>Fungi</taxon>
        <taxon>Fungi incertae sedis</taxon>
        <taxon>Mucoromycota</taxon>
        <taxon>Glomeromycotina</taxon>
        <taxon>Glomeromycetes</taxon>
        <taxon>Diversisporales</taxon>
        <taxon>Gigasporaceae</taxon>
        <taxon>Gigaspora</taxon>
    </lineage>
</organism>
<gene>
    <name evidence="2" type="ORF">C2G38_2064991</name>
</gene>
<sequence length="111" mass="13587">MFLHHDPFQQISYKIRTLFFIFFNSDAILIIVSKVKKFRRNFVVHFLKKYTKKLKHELTILLRPYKLNKLVLITRPGQISAKILICLLYGWFFLDIYRKILYVLYIQNFLK</sequence>
<keyword evidence="1" id="KW-1133">Transmembrane helix</keyword>
<keyword evidence="1" id="KW-0472">Membrane</keyword>
<comment type="caution">
    <text evidence="2">The sequence shown here is derived from an EMBL/GenBank/DDBJ whole genome shotgun (WGS) entry which is preliminary data.</text>
</comment>
<dbReference type="AlphaFoldDB" id="A0A397VX95"/>
<dbReference type="EMBL" id="QKWP01000137">
    <property type="protein sequence ID" value="RIB26402.1"/>
    <property type="molecule type" value="Genomic_DNA"/>
</dbReference>
<feature type="transmembrane region" description="Helical" evidence="1">
    <location>
        <begin position="15"/>
        <end position="32"/>
    </location>
</feature>
<evidence type="ECO:0000313" key="2">
    <source>
        <dbReference type="EMBL" id="RIB26402.1"/>
    </source>
</evidence>
<name>A0A397VX95_9GLOM</name>
<feature type="transmembrane region" description="Helical" evidence="1">
    <location>
        <begin position="83"/>
        <end position="105"/>
    </location>
</feature>
<accession>A0A397VX95</accession>
<keyword evidence="1" id="KW-0812">Transmembrane</keyword>
<evidence type="ECO:0000313" key="3">
    <source>
        <dbReference type="Proteomes" id="UP000266673"/>
    </source>
</evidence>